<evidence type="ECO:0000313" key="2">
    <source>
        <dbReference type="EMBL" id="EAM3869990.1"/>
    </source>
</evidence>
<sequence length="103" mass="11583">MMSKINSFFRSLYDTESKNGKKLREISMMIMRLGMWMITYGSFSVLFGGFFGFDFNPEVIAKMTGITGVGGGIFLLGLFITFIFKKDGSIYDGKTINQNNKGE</sequence>
<dbReference type="EMBL" id="AACUTK010000012">
    <property type="protein sequence ID" value="EAM3869990.1"/>
    <property type="molecule type" value="Genomic_DNA"/>
</dbReference>
<reference evidence="2" key="1">
    <citation type="submission" date="2018-10" db="EMBL/GenBank/DDBJ databases">
        <authorList>
            <consortium name="PulseNet: The National Subtyping Network for Foodborne Disease Surveillance"/>
            <person name="Tarr C.L."/>
            <person name="Trees E."/>
            <person name="Katz L.S."/>
            <person name="Carleton-Romer H.A."/>
            <person name="Stroika S."/>
            <person name="Kucerova Z."/>
            <person name="Roache K.F."/>
            <person name="Sabol A.L."/>
            <person name="Besser J."/>
            <person name="Gerner-Smidt P."/>
        </authorList>
    </citation>
    <scope>NUCLEOTIDE SEQUENCE</scope>
    <source>
        <strain evidence="2">PNUSAS056494</strain>
    </source>
</reference>
<feature type="transmembrane region" description="Helical" evidence="1">
    <location>
        <begin position="59"/>
        <end position="84"/>
    </location>
</feature>
<name>A0A5T2JRK3_SALER</name>
<proteinExistence type="predicted"/>
<evidence type="ECO:0000256" key="1">
    <source>
        <dbReference type="SAM" id="Phobius"/>
    </source>
</evidence>
<keyword evidence="1" id="KW-1133">Transmembrane helix</keyword>
<dbReference type="AlphaFoldDB" id="A0A5T2JRK3"/>
<gene>
    <name evidence="2" type="ORF">D8Q09_23655</name>
</gene>
<accession>A0A5T2JRK3</accession>
<feature type="transmembrane region" description="Helical" evidence="1">
    <location>
        <begin position="33"/>
        <end position="53"/>
    </location>
</feature>
<comment type="caution">
    <text evidence="2">The sequence shown here is derived from an EMBL/GenBank/DDBJ whole genome shotgun (WGS) entry which is preliminary data.</text>
</comment>
<organism evidence="2">
    <name type="scientific">Salmonella enterica</name>
    <name type="common">Salmonella choleraesuis</name>
    <dbReference type="NCBI Taxonomy" id="28901"/>
    <lineage>
        <taxon>Bacteria</taxon>
        <taxon>Pseudomonadati</taxon>
        <taxon>Pseudomonadota</taxon>
        <taxon>Gammaproteobacteria</taxon>
        <taxon>Enterobacterales</taxon>
        <taxon>Enterobacteriaceae</taxon>
        <taxon>Salmonella</taxon>
    </lineage>
</organism>
<keyword evidence="1" id="KW-0472">Membrane</keyword>
<keyword evidence="1" id="KW-0812">Transmembrane</keyword>
<protein>
    <submittedName>
        <fullName evidence="2">Uncharacterized protein</fullName>
    </submittedName>
</protein>